<evidence type="ECO:0000256" key="2">
    <source>
        <dbReference type="HAMAP-Rule" id="MF_00758"/>
    </source>
</evidence>
<dbReference type="HAMAP" id="MF_00758">
    <property type="entry name" value="UPF0301"/>
    <property type="match status" value="1"/>
</dbReference>
<dbReference type="STRING" id="1524460.IX84_16050"/>
<keyword evidence="4" id="KW-1185">Reference proteome</keyword>
<dbReference type="InterPro" id="IPR003774">
    <property type="entry name" value="AlgH-like"/>
</dbReference>
<evidence type="ECO:0000313" key="3">
    <source>
        <dbReference type="EMBL" id="KGE87167.1"/>
    </source>
</evidence>
<comment type="similarity">
    <text evidence="1 2">Belongs to the UPF0301 (AlgH) family.</text>
</comment>
<gene>
    <name evidence="3" type="ORF">IX84_16050</name>
</gene>
<dbReference type="RefSeq" id="WP_044222605.1">
    <property type="nucleotide sequence ID" value="NZ_JBKAGJ010000015.1"/>
</dbReference>
<reference evidence="3 4" key="1">
    <citation type="journal article" date="2014" name="Int. J. Syst. Evol. Microbiol.">
        <title>Phaeodactylibacter xiamenensis gen. nov., sp. nov., a member of the family Saprospiraceae isolated from the marine alga Phaeodactylum tricornutum.</title>
        <authorList>
            <person name="Chen Z.Jr."/>
            <person name="Lei X."/>
            <person name="Lai Q."/>
            <person name="Li Y."/>
            <person name="Zhang B."/>
            <person name="Zhang J."/>
            <person name="Zhang H."/>
            <person name="Yang L."/>
            <person name="Zheng W."/>
            <person name="Tian Y."/>
            <person name="Yu Z."/>
            <person name="Xu H.Jr."/>
            <person name="Zheng T."/>
        </authorList>
    </citation>
    <scope>NUCLEOTIDE SEQUENCE [LARGE SCALE GENOMIC DNA]</scope>
    <source>
        <strain evidence="3 4">KD52</strain>
    </source>
</reference>
<dbReference type="Proteomes" id="UP000029736">
    <property type="component" value="Unassembled WGS sequence"/>
</dbReference>
<accession>A0A098S7V8</accession>
<dbReference type="OrthoDB" id="9807486at2"/>
<evidence type="ECO:0000256" key="1">
    <source>
        <dbReference type="ARBA" id="ARBA00009600"/>
    </source>
</evidence>
<organism evidence="3 4">
    <name type="scientific">Phaeodactylibacter xiamenensis</name>
    <dbReference type="NCBI Taxonomy" id="1524460"/>
    <lineage>
        <taxon>Bacteria</taxon>
        <taxon>Pseudomonadati</taxon>
        <taxon>Bacteroidota</taxon>
        <taxon>Saprospiria</taxon>
        <taxon>Saprospirales</taxon>
        <taxon>Haliscomenobacteraceae</taxon>
        <taxon>Phaeodactylibacter</taxon>
    </lineage>
</organism>
<dbReference type="EMBL" id="JPOS01000038">
    <property type="protein sequence ID" value="KGE87167.1"/>
    <property type="molecule type" value="Genomic_DNA"/>
</dbReference>
<name>A0A098S7V8_9BACT</name>
<dbReference type="PANTHER" id="PTHR30327">
    <property type="entry name" value="UNCHARACTERIZED PROTEIN YQGE"/>
    <property type="match status" value="1"/>
</dbReference>
<sequence>MVSNQVKNGQVLLAEPFMLDPNFKRAAVLLCEHGEEGSVGFIMNKPLDMQIDALVESFPEFESRVLYGGPVQRDTIHYLHTVGDLLEGSRPVGNGIYWGGDFEKLKFLATSQLIEPKDIRFFVGYSGWSEGQLDDEMTLGSWVVADMHANYLFNMDSGQVWEQAMYNKGDAYTVIANMPEFVSWN</sequence>
<comment type="caution">
    <text evidence="3">The sequence shown here is derived from an EMBL/GenBank/DDBJ whole genome shotgun (WGS) entry which is preliminary data.</text>
</comment>
<dbReference type="Pfam" id="PF02622">
    <property type="entry name" value="DUF179"/>
    <property type="match status" value="1"/>
</dbReference>
<dbReference type="AlphaFoldDB" id="A0A098S7V8"/>
<dbReference type="SUPFAM" id="SSF143456">
    <property type="entry name" value="VC0467-like"/>
    <property type="match status" value="1"/>
</dbReference>
<protein>
    <recommendedName>
        <fullName evidence="2">UPF0301 protein IX84_16050</fullName>
    </recommendedName>
</protein>
<dbReference type="GO" id="GO:0005829">
    <property type="term" value="C:cytosol"/>
    <property type="evidence" value="ECO:0007669"/>
    <property type="project" value="TreeGrafter"/>
</dbReference>
<evidence type="ECO:0000313" key="4">
    <source>
        <dbReference type="Proteomes" id="UP000029736"/>
    </source>
</evidence>
<dbReference type="Gene3D" id="3.40.1740.10">
    <property type="entry name" value="VC0467-like"/>
    <property type="match status" value="1"/>
</dbReference>
<dbReference type="PANTHER" id="PTHR30327:SF1">
    <property type="entry name" value="UPF0301 PROTEIN YQGE"/>
    <property type="match status" value="1"/>
</dbReference>
<proteinExistence type="inferred from homology"/>